<dbReference type="GO" id="GO:0005524">
    <property type="term" value="F:ATP binding"/>
    <property type="evidence" value="ECO:0007669"/>
    <property type="project" value="UniProtKB-UniRule"/>
</dbReference>
<keyword evidence="13" id="KW-0511">Multifunctional enzyme</keyword>
<reference evidence="21 22" key="1">
    <citation type="submission" date="2018-09" db="EMBL/GenBank/DDBJ databases">
        <title>Optimization and identification of Corynebacterium falsenii FN1-14 from fish paste.</title>
        <authorList>
            <person name="Daroonpunt R."/>
            <person name="Tanasupawat S."/>
        </authorList>
    </citation>
    <scope>NUCLEOTIDE SEQUENCE [LARGE SCALE GENOMIC DNA]</scope>
    <source>
        <strain evidence="21 22">FN1-14</strain>
    </source>
</reference>
<evidence type="ECO:0000256" key="5">
    <source>
        <dbReference type="ARBA" id="ARBA00022723"/>
    </source>
</evidence>
<comment type="cofactor">
    <cofactor evidence="18">
        <name>K(+)</name>
        <dbReference type="ChEBI" id="CHEBI:29103"/>
    </cofactor>
    <text evidence="18">Binds 1 potassium ion per subunit.</text>
</comment>
<comment type="catalytic activity">
    <reaction evidence="2 18">
        <text>(6R)-NADPHX = (6S)-NADPHX</text>
        <dbReference type="Rhea" id="RHEA:32227"/>
        <dbReference type="ChEBI" id="CHEBI:64076"/>
        <dbReference type="ChEBI" id="CHEBI:64077"/>
        <dbReference type="EC" id="5.1.99.6"/>
    </reaction>
</comment>
<dbReference type="InterPro" id="IPR000631">
    <property type="entry name" value="CARKD"/>
</dbReference>
<dbReference type="PROSITE" id="PS51383">
    <property type="entry name" value="YJEF_C_3"/>
    <property type="match status" value="1"/>
</dbReference>
<feature type="binding site" evidence="17">
    <location>
        <position position="365"/>
    </location>
    <ligand>
        <name>(6S)-NADPHX</name>
        <dbReference type="ChEBI" id="CHEBI:64076"/>
    </ligand>
</feature>
<dbReference type="OrthoDB" id="9806925at2"/>
<feature type="binding site" evidence="17">
    <location>
        <position position="418"/>
    </location>
    <ligand>
        <name>(6S)-NADPHX</name>
        <dbReference type="ChEBI" id="CHEBI:64076"/>
    </ligand>
</feature>
<keyword evidence="22" id="KW-1185">Reference proteome</keyword>
<evidence type="ECO:0000256" key="4">
    <source>
        <dbReference type="ARBA" id="ARBA00009524"/>
    </source>
</evidence>
<dbReference type="PROSITE" id="PS01050">
    <property type="entry name" value="YJEF_C_2"/>
    <property type="match status" value="1"/>
</dbReference>
<comment type="catalytic activity">
    <reaction evidence="16 17 18">
        <text>(6S)-NADPHX + ADP = AMP + phosphate + NADPH + H(+)</text>
        <dbReference type="Rhea" id="RHEA:32235"/>
        <dbReference type="ChEBI" id="CHEBI:15378"/>
        <dbReference type="ChEBI" id="CHEBI:43474"/>
        <dbReference type="ChEBI" id="CHEBI:57783"/>
        <dbReference type="ChEBI" id="CHEBI:64076"/>
        <dbReference type="ChEBI" id="CHEBI:456215"/>
        <dbReference type="ChEBI" id="CHEBI:456216"/>
        <dbReference type="EC" id="4.2.1.136"/>
    </reaction>
</comment>
<dbReference type="STRING" id="1451189.CFAL_08205"/>
<dbReference type="InterPro" id="IPR029056">
    <property type="entry name" value="Ribokinase-like"/>
</dbReference>
<dbReference type="PANTHER" id="PTHR12592">
    <property type="entry name" value="ATP-DEPENDENT (S)-NAD(P)H-HYDRATE DEHYDRATASE FAMILY MEMBER"/>
    <property type="match status" value="1"/>
</dbReference>
<dbReference type="EMBL" id="QXJK01000012">
    <property type="protein sequence ID" value="RIX33774.1"/>
    <property type="molecule type" value="Genomic_DNA"/>
</dbReference>
<dbReference type="PIRSF" id="PIRSF017184">
    <property type="entry name" value="Nnr"/>
    <property type="match status" value="1"/>
</dbReference>
<evidence type="ECO:0000256" key="2">
    <source>
        <dbReference type="ARBA" id="ARBA00000909"/>
    </source>
</evidence>
<comment type="catalytic activity">
    <reaction evidence="15 17 18">
        <text>(6S)-NADHX + ADP = AMP + phosphate + NADH + H(+)</text>
        <dbReference type="Rhea" id="RHEA:32223"/>
        <dbReference type="ChEBI" id="CHEBI:15378"/>
        <dbReference type="ChEBI" id="CHEBI:43474"/>
        <dbReference type="ChEBI" id="CHEBI:57945"/>
        <dbReference type="ChEBI" id="CHEBI:64074"/>
        <dbReference type="ChEBI" id="CHEBI:456215"/>
        <dbReference type="ChEBI" id="CHEBI:456216"/>
        <dbReference type="EC" id="4.2.1.136"/>
    </reaction>
</comment>
<evidence type="ECO:0000256" key="15">
    <source>
        <dbReference type="ARBA" id="ARBA00048238"/>
    </source>
</evidence>
<dbReference type="Proteomes" id="UP000285278">
    <property type="component" value="Unassembled WGS sequence"/>
</dbReference>
<dbReference type="GO" id="GO:0052855">
    <property type="term" value="F:ADP-dependent NAD(P)H-hydrate dehydratase activity"/>
    <property type="evidence" value="ECO:0007669"/>
    <property type="project" value="UniProtKB-UniRule"/>
</dbReference>
<dbReference type="HAMAP" id="MF_01965">
    <property type="entry name" value="NADHX_dehydratase"/>
    <property type="match status" value="1"/>
</dbReference>
<comment type="caution">
    <text evidence="21">The sequence shown here is derived from an EMBL/GenBank/DDBJ whole genome shotgun (WGS) entry which is preliminary data.</text>
</comment>
<evidence type="ECO:0000256" key="13">
    <source>
        <dbReference type="ARBA" id="ARBA00023268"/>
    </source>
</evidence>
<dbReference type="GO" id="GO:0052856">
    <property type="term" value="F:NAD(P)HX epimerase activity"/>
    <property type="evidence" value="ECO:0007669"/>
    <property type="project" value="UniProtKB-EC"/>
</dbReference>
<keyword evidence="9 18" id="KW-0630">Potassium</keyword>
<dbReference type="Gene3D" id="3.40.50.10260">
    <property type="entry name" value="YjeF N-terminal domain"/>
    <property type="match status" value="1"/>
</dbReference>
<keyword evidence="12 17" id="KW-0456">Lyase</keyword>
<evidence type="ECO:0000256" key="16">
    <source>
        <dbReference type="ARBA" id="ARBA00049209"/>
    </source>
</evidence>
<keyword evidence="11 18" id="KW-0413">Isomerase</keyword>
<keyword evidence="5 18" id="KW-0479">Metal-binding</keyword>
<comment type="catalytic activity">
    <reaction evidence="1 18">
        <text>(6R)-NADHX = (6S)-NADHX</text>
        <dbReference type="Rhea" id="RHEA:32215"/>
        <dbReference type="ChEBI" id="CHEBI:64074"/>
        <dbReference type="ChEBI" id="CHEBI:64075"/>
        <dbReference type="EC" id="5.1.99.6"/>
    </reaction>
</comment>
<dbReference type="InterPro" id="IPR036652">
    <property type="entry name" value="YjeF_N_dom_sf"/>
</dbReference>
<feature type="binding site" evidence="17">
    <location>
        <begin position="461"/>
        <end position="465"/>
    </location>
    <ligand>
        <name>AMP</name>
        <dbReference type="ChEBI" id="CHEBI:456215"/>
    </ligand>
</feature>
<dbReference type="InterPro" id="IPR030677">
    <property type="entry name" value="Nnr"/>
</dbReference>
<dbReference type="EC" id="4.2.1.136" evidence="17"/>
<evidence type="ECO:0000313" key="22">
    <source>
        <dbReference type="Proteomes" id="UP000285278"/>
    </source>
</evidence>
<evidence type="ECO:0000256" key="18">
    <source>
        <dbReference type="PIRNR" id="PIRNR017184"/>
    </source>
</evidence>
<dbReference type="InterPro" id="IPR017953">
    <property type="entry name" value="Carbohydrate_kinase_pred_CS"/>
</dbReference>
<keyword evidence="8 17" id="KW-0521">NADP</keyword>
<comment type="cofactor">
    <cofactor evidence="17">
        <name>Mg(2+)</name>
        <dbReference type="ChEBI" id="CHEBI:18420"/>
    </cofactor>
</comment>
<dbReference type="GO" id="GO:0046496">
    <property type="term" value="P:nicotinamide nucleotide metabolic process"/>
    <property type="evidence" value="ECO:0007669"/>
    <property type="project" value="UniProtKB-UniRule"/>
</dbReference>
<accession>A0A418Q5F1</accession>
<dbReference type="GO" id="GO:0046872">
    <property type="term" value="F:metal ion binding"/>
    <property type="evidence" value="ECO:0007669"/>
    <property type="project" value="UniProtKB-UniRule"/>
</dbReference>
<proteinExistence type="inferred from homology"/>
<evidence type="ECO:0000256" key="17">
    <source>
        <dbReference type="HAMAP-Rule" id="MF_01965"/>
    </source>
</evidence>
<evidence type="ECO:0000256" key="7">
    <source>
        <dbReference type="ARBA" id="ARBA00022840"/>
    </source>
</evidence>
<dbReference type="CDD" id="cd01171">
    <property type="entry name" value="YXKO-related"/>
    <property type="match status" value="1"/>
</dbReference>
<evidence type="ECO:0000256" key="10">
    <source>
        <dbReference type="ARBA" id="ARBA00023027"/>
    </source>
</evidence>
<evidence type="ECO:0000256" key="14">
    <source>
        <dbReference type="ARBA" id="ARBA00025153"/>
    </source>
</evidence>
<organism evidence="21 22">
    <name type="scientific">Corynebacterium falsenii</name>
    <dbReference type="NCBI Taxonomy" id="108486"/>
    <lineage>
        <taxon>Bacteria</taxon>
        <taxon>Bacillati</taxon>
        <taxon>Actinomycetota</taxon>
        <taxon>Actinomycetes</taxon>
        <taxon>Mycobacteriales</taxon>
        <taxon>Corynebacteriaceae</taxon>
        <taxon>Corynebacterium</taxon>
    </lineage>
</organism>
<evidence type="ECO:0000256" key="8">
    <source>
        <dbReference type="ARBA" id="ARBA00022857"/>
    </source>
</evidence>
<dbReference type="PROSITE" id="PS51385">
    <property type="entry name" value="YJEF_N"/>
    <property type="match status" value="1"/>
</dbReference>
<keyword evidence="7 17" id="KW-0067">ATP-binding</keyword>
<feature type="binding site" evidence="17">
    <location>
        <position position="489"/>
    </location>
    <ligand>
        <name>AMP</name>
        <dbReference type="ChEBI" id="CHEBI:456215"/>
    </ligand>
</feature>
<dbReference type="SUPFAM" id="SSF64153">
    <property type="entry name" value="YjeF N-terminal domain-like"/>
    <property type="match status" value="1"/>
</dbReference>
<comment type="similarity">
    <text evidence="3 18">In the N-terminal section; belongs to the NnrE/AIBP family.</text>
</comment>
<evidence type="ECO:0000259" key="19">
    <source>
        <dbReference type="PROSITE" id="PS51383"/>
    </source>
</evidence>
<dbReference type="GO" id="GO:0110051">
    <property type="term" value="P:metabolite repair"/>
    <property type="evidence" value="ECO:0007669"/>
    <property type="project" value="TreeGrafter"/>
</dbReference>
<dbReference type="RefSeq" id="WP_119665197.1">
    <property type="nucleotide sequence ID" value="NZ_QXJK01000012.1"/>
</dbReference>
<comment type="similarity">
    <text evidence="4 18">In the C-terminal section; belongs to the NnrD/CARKD family.</text>
</comment>
<comment type="similarity">
    <text evidence="17">Belongs to the NnrD/CARKD family.</text>
</comment>
<evidence type="ECO:0000256" key="6">
    <source>
        <dbReference type="ARBA" id="ARBA00022741"/>
    </source>
</evidence>
<evidence type="ECO:0000256" key="12">
    <source>
        <dbReference type="ARBA" id="ARBA00023239"/>
    </source>
</evidence>
<comment type="subunit">
    <text evidence="17">Homotetramer.</text>
</comment>
<dbReference type="SUPFAM" id="SSF53613">
    <property type="entry name" value="Ribokinase-like"/>
    <property type="match status" value="1"/>
</dbReference>
<gene>
    <name evidence="17" type="primary">nnrD</name>
    <name evidence="21" type="ORF">D3M95_09685</name>
</gene>
<evidence type="ECO:0000256" key="9">
    <source>
        <dbReference type="ARBA" id="ARBA00022958"/>
    </source>
</evidence>
<keyword evidence="6 17" id="KW-0547">Nucleotide-binding</keyword>
<evidence type="ECO:0000256" key="1">
    <source>
        <dbReference type="ARBA" id="ARBA00000013"/>
    </source>
</evidence>
<protein>
    <recommendedName>
        <fullName evidence="17">ADP-dependent (S)-NAD(P)H-hydrate dehydratase</fullName>
        <ecNumber evidence="17">4.2.1.136</ecNumber>
    </recommendedName>
    <alternativeName>
        <fullName evidence="17">ADP-dependent NAD(P)HX dehydratase</fullName>
    </alternativeName>
</protein>
<keyword evidence="10 17" id="KW-0520">NAD</keyword>
<feature type="binding site" evidence="17">
    <location>
        <position position="312"/>
    </location>
    <ligand>
        <name>(6S)-NADPHX</name>
        <dbReference type="ChEBI" id="CHEBI:64076"/>
    </ligand>
</feature>
<dbReference type="AlphaFoldDB" id="A0A418Q5F1"/>
<sequence>MNWLFSIDQIRAAEQPLLEAQTRPDELMQSAAAAVADACEQWAQGDRYLLLVGPGGNGGDALYAGALAAMKGKRVDAYPIVRTDSGEPKMHERAAETFTTAGGHILTDLPKAAELADYGLIVDGMFGLGNRVDGIPLDIARLLHANDHSIPAGESAEASACSPETYAIAHAPNHIPVLAVDLPSGVDANTAITAAPTEDGINTHVTATATVTFGGMRRAHGISAECGHVSVSDIHLDDGRRLSDELATVAGAADRPLPSLYCVPLGDSHSCPAHAETQALLRNLPGEPSATDDKYSGGVVGIYAGSEQFPGAGVLSCTGAVRTTNSMVRYVGGNACAITASLPEVVIHPDRFATGRVQARVLGPGRGTDRAAKEELVDLLDTVQPLILDADALTIISKDKDLVETLRKRLAPTVCTPHGGEFERLAKPVRELGHEVANSADDRLQAARDLAVALDCTVLLKGRFSVIANPRQTVVVDYGSSWAATAGSGDVLSGIVGAILARDASRRAFAHGYAEAGQSEIDSAEADYVLFTTALGAIIHAVAAFHSAETPYGRAPTSASRIAEAIPGAIAHLTAQV</sequence>
<dbReference type="PANTHER" id="PTHR12592:SF0">
    <property type="entry name" value="ATP-DEPENDENT (S)-NAD(P)H-HYDRATE DEHYDRATASE"/>
    <property type="match status" value="1"/>
</dbReference>
<name>A0A418Q5F1_9CORY</name>
<dbReference type="Pfam" id="PF01256">
    <property type="entry name" value="Carb_kinase"/>
    <property type="match status" value="1"/>
</dbReference>
<evidence type="ECO:0000256" key="3">
    <source>
        <dbReference type="ARBA" id="ARBA00006001"/>
    </source>
</evidence>
<dbReference type="Pfam" id="PF03853">
    <property type="entry name" value="YjeF_N"/>
    <property type="match status" value="1"/>
</dbReference>
<feature type="domain" description="YjeF N-terminal" evidence="20">
    <location>
        <begin position="10"/>
        <end position="242"/>
    </location>
</feature>
<dbReference type="Gene3D" id="3.40.1190.20">
    <property type="match status" value="1"/>
</dbReference>
<dbReference type="InterPro" id="IPR004443">
    <property type="entry name" value="YjeF_N_dom"/>
</dbReference>
<comment type="function">
    <text evidence="17">Catalyzes the dehydration of the S-form of NAD(P)HX at the expense of ADP, which is converted to AMP. Together with NAD(P)HX epimerase, which catalyzes the epimerization of the S- and R-forms, the enzyme allows the repair of both epimers of NAD(P)HX, a damaged form of NAD(P)H that is a result of enzymatic or heat-dependent hydration.</text>
</comment>
<evidence type="ECO:0000259" key="20">
    <source>
        <dbReference type="PROSITE" id="PS51385"/>
    </source>
</evidence>
<feature type="domain" description="YjeF C-terminal" evidence="19">
    <location>
        <begin position="277"/>
        <end position="573"/>
    </location>
</feature>
<evidence type="ECO:0000313" key="21">
    <source>
        <dbReference type="EMBL" id="RIX33774.1"/>
    </source>
</evidence>
<feature type="binding site" evidence="17">
    <location>
        <position position="490"/>
    </location>
    <ligand>
        <name>(6S)-NADPHX</name>
        <dbReference type="ChEBI" id="CHEBI:64076"/>
    </ligand>
</feature>
<comment type="function">
    <text evidence="14 18">Bifunctional enzyme that catalyzes the epimerization of the S- and R-forms of NAD(P)HX and the dehydration of the S-form of NAD(P)HX at the expense of ADP, which is converted to AMP. This allows the repair of both epimers of NAD(P)HX, a damaged form of NAD(P)H that is a result of enzymatic or heat-dependent hydration.</text>
</comment>
<evidence type="ECO:0000256" key="11">
    <source>
        <dbReference type="ARBA" id="ARBA00023235"/>
    </source>
</evidence>